<sequence length="1311" mass="144332">MSSSLSNLVSNFLFEASSITTGLTAPSSFQELGVSRAEGARLKNKPLVFSASPGVYPPTCGCNIDNQGHLVVTFCKVEHPVGPLPPLPCHASSLVKYVDGGCYAIGWKATAHAAVFKLLSGLPTAAQIMRLWIATDPQQRCNPRVKLSRSNADPSVHHLELLHLGASLEGSVLFSEAVASVSMTDRIGSSSDSDGGVKAREVYSPQSVAALGGVRLVPTSLPVPQLAPGFNQPWAPTTWPTQATDDLTQWRRVDAQGRVSHLRTSNYVRHYPAELNNPRLPQAFSDTLESHWFRELPDDAFARLPATYSRSFSPDVVTRSVLDEFTAIGQVMTNNNSLEVLKEADAVGGFSRALGSRGQRLVPGWEANIINRWQRFRELATRSNNLRSYKEFSYRIASRYVLSQATADLLAHIPDYMPVVEDTSTDITIIHINADSIVPPPPPGGGPPPLPIWGEQAFWDPNMQQAMIDGRAQFVDGEGFSPEEIAAIIGCLAPSAAANVPYIVAPHPDSTHPLVSRTRDLLPNVTRHYFPNGTTHIIVHHGNSPIPPLAVQAQIAATAFSYPSSAVLGSIMRAYCARHALEESLIDAFDNALYRCTGFSFAEARGSDPNSATREIVDSSGSSALFLPRNNTARAYFDVFFSPLATTSAIENLLSSTAKQYVHYGSLLGHVRATSLAWAGKSASLVDSVFSAPAAGGNQFIRNHRDKWLRQYYSELNVWSALHANAQAHQFGFSPTRLTRRTESGFVPGWWRPYVPPVLTNHYLELWSMHLMPTYQVLPYWDPDQSSSHVQWAKGTPDQTASLQSFSADKKIRLARETEAFPGHAWLGDGGADYNAQFYVAQGNDGQFAFEGGRHKARLFFWDGIYARSFPNAPVQGNLLTMTNGALNQPFSDFLLPGSLLSYRHQIDRILSWGVSDGSNNQLTPLEIQRWWLASKGRAHTSLMVNYVSPFAQHYERDVLADYTVTIWEKDSKFAGLTFSDITKDLQDSTFNPVDYISQQGPLTLNFDSAPRPYMQNQPTRVAARQTNRPPVDVTNINRRIAETGKITYKSKYPHFDDELPPMESTPVEVTEEGIVVDPRQRPMEGDTPSSRLAEINAAQQMINRMYEQYMSEERTKAAVRRAAARQPRTQSPPLWLPSPKKPRVAPKPRPTSMPIIATKRLAPSEEPIIPNDAAAVEAQQRAMQLRDAVLSQKARPATPTVRGRTPSPKRSRSRENANAVDPSPHHGDSPDPEEEWDVYPETTPHAPPTQLTPDQEFFAEKRVASKLPAGAIDFSTLGDASTPMSSSAGAAAAFMQQVQLVDPEVTQPKN</sequence>
<evidence type="ECO:0000256" key="1">
    <source>
        <dbReference type="SAM" id="MobiDB-lite"/>
    </source>
</evidence>
<accession>H6UNN1</accession>
<feature type="region of interest" description="Disordered" evidence="1">
    <location>
        <begin position="1117"/>
        <end position="1153"/>
    </location>
</feature>
<feature type="compositionally biased region" description="Low complexity" evidence="1">
    <location>
        <begin position="1125"/>
        <end position="1134"/>
    </location>
</feature>
<organism evidence="2">
    <name type="scientific">Fusarium virguliforme dsRNA mycovirus 1</name>
    <dbReference type="NCBI Taxonomy" id="1141583"/>
    <lineage>
        <taxon>Viruses</taxon>
        <taxon>Riboviria</taxon>
        <taxon>Orthornavirae</taxon>
        <taxon>Duplornaviricota</taxon>
        <taxon>Chrymotiviricetes</taxon>
        <taxon>Ghabrivirales</taxon>
        <taxon>Alphatotivirineae</taxon>
        <taxon>Fusagraviridae</taxon>
        <taxon>Fusagravirus</taxon>
        <taxon>Fusagravirus shi</taxon>
    </lineage>
</organism>
<feature type="region of interest" description="Disordered" evidence="1">
    <location>
        <begin position="1190"/>
        <end position="1255"/>
    </location>
</feature>
<name>H6UNN1_9VIRU</name>
<protein>
    <submittedName>
        <fullName evidence="2">Putative structural/gag protein</fullName>
    </submittedName>
</protein>
<reference evidence="2" key="1">
    <citation type="journal article" date="2014" name="Arch. Virol.">
        <title>Identification of novel double-stranded RNA mycoviruses of Fusarium virguliforme and evidence of their effects on virulence.</title>
        <authorList>
            <person name="Marvelli R.A."/>
            <person name="Hobbs H.A."/>
            <person name="Li S."/>
            <person name="McCoppin N.K."/>
            <person name="Domier L.L."/>
            <person name="Hartman G.L."/>
            <person name="Eastburn D.M."/>
        </authorList>
    </citation>
    <scope>NUCLEOTIDE SEQUENCE</scope>
</reference>
<evidence type="ECO:0000313" key="2">
    <source>
        <dbReference type="EMBL" id="AEZ54147.1"/>
    </source>
</evidence>
<dbReference type="EMBL" id="JN671444">
    <property type="protein sequence ID" value="AEZ54147.1"/>
    <property type="molecule type" value="Genomic_RNA"/>
</dbReference>
<proteinExistence type="predicted"/>